<reference evidence="2 3" key="2">
    <citation type="journal article" date="2015" name="PLoS ONE">
        <title>Comparative Genomic and Phylogenomic Analyses Reveal a Conserved Core Genome Shared by Estuarine and Oceanic Cyanopodoviruses.</title>
        <authorList>
            <person name="Huang S."/>
            <person name="Zhang S."/>
            <person name="Jiao N."/>
            <person name="Chen F."/>
        </authorList>
    </citation>
    <scope>NUCLEOTIDE SEQUENCE [LARGE SCALE GENOMIC DNA]</scope>
</reference>
<keyword evidence="3" id="KW-1185">Reference proteome</keyword>
<reference evidence="3" key="1">
    <citation type="submission" date="2012-12" db="EMBL/GenBank/DDBJ databases">
        <title>Genomics of marine cyanopodoviruses.</title>
        <authorList>
            <person name="Huang S."/>
            <person name="Chen F."/>
        </authorList>
    </citation>
    <scope>NUCLEOTIDE SEQUENCE [LARGE SCALE GENOMIC DNA]</scope>
</reference>
<accession>A0A096VL05</accession>
<sequence>MIDTFRSRTFRSDYGTSSEYAELVLSLQPHLHRGYVEPNPTNWGTLHPLAKLAIRIAWLSGAGPILTLGVLISGPKAFKYFDIRNVINN</sequence>
<dbReference type="Proteomes" id="UP000030041">
    <property type="component" value="Segment"/>
</dbReference>
<proteinExistence type="predicted"/>
<keyword evidence="1" id="KW-1133">Transmembrane helix</keyword>
<keyword evidence="1" id="KW-0472">Membrane</keyword>
<dbReference type="GeneID" id="22112032"/>
<organism evidence="2 3">
    <name type="scientific">Synechococcus phage S-CBP2</name>
    <dbReference type="NCBI Taxonomy" id="756277"/>
    <lineage>
        <taxon>Viruses</taxon>
        <taxon>Duplodnaviria</taxon>
        <taxon>Heunggongvirae</taxon>
        <taxon>Uroviricota</taxon>
        <taxon>Caudoviricetes</taxon>
        <taxon>Autographivirales</taxon>
        <taxon>Kembevirus</taxon>
        <taxon>Kembevirus SCBP2</taxon>
    </lineage>
</organism>
<evidence type="ECO:0000313" key="3">
    <source>
        <dbReference type="Proteomes" id="UP000030041"/>
    </source>
</evidence>
<protein>
    <submittedName>
        <fullName evidence="2">Uncharacterized protein</fullName>
    </submittedName>
</protein>
<evidence type="ECO:0000256" key="1">
    <source>
        <dbReference type="SAM" id="Phobius"/>
    </source>
</evidence>
<dbReference type="EMBL" id="KC310806">
    <property type="protein sequence ID" value="AGK86712.1"/>
    <property type="molecule type" value="Genomic_DNA"/>
</dbReference>
<feature type="transmembrane region" description="Helical" evidence="1">
    <location>
        <begin position="52"/>
        <end position="74"/>
    </location>
</feature>
<keyword evidence="1" id="KW-0812">Transmembrane</keyword>
<dbReference type="KEGG" id="vg:22112032"/>
<gene>
    <name evidence="2" type="ORF">S-CBP2_0006</name>
</gene>
<evidence type="ECO:0000313" key="2">
    <source>
        <dbReference type="EMBL" id="AGK86712.1"/>
    </source>
</evidence>
<name>A0A096VL05_9CAUD</name>
<dbReference type="RefSeq" id="YP_009103114.1">
    <property type="nucleotide sequence ID" value="NC_025455.1"/>
</dbReference>